<keyword evidence="5" id="KW-0067">ATP-binding</keyword>
<feature type="compositionally biased region" description="Acidic residues" evidence="6">
    <location>
        <begin position="566"/>
        <end position="577"/>
    </location>
</feature>
<sequence>MSDEAPDVCTGLCDGVDGCGGYFSRKTTPGLCSQCELILTFENQGKPDRAAEIRHYRQCQDCGAASKNFKNDVCGRCARGHQPVADREALASQAIQDMANVRALATEHRGLHGHHRTIAPPVPRYPAPSAPAAMMPPPPPPFLEPTDVSIRFPGNILPEGDTENETLGDFYDRHHSAQHRNGYFGKVPQELKHIKTPLIHVILFIDVSIWENRTGLPSPTRTEKELLQWTKAQDKKRPAGESLLVNSVSKRLRTTGVAPLASTYIPYSRQPAPVLPMSNVVLQLAKLKINDVGRFSVSWKDSTCDATLADTFFAHGATKRVYKMKLAIDGSVQNCVAKRFFQIGQGEDHVSCAENLNALECDAERLYQGTYFLKKFYQTASERGVEVFERFEFSHCTLAREALDGDDSQPSPASGILSAQWSDASFSDRDAGVVWLVEPERSTTVERWSGTMEHPNHHDKQGATLMAFVHFAYVYSLRTKVFADLQTSRGKLKNGHWGEILFDVMTHTTSGTSGVGDHGEPGIKKFLSDHTCNGICQELGLRNTSDPLEDRDRILSRHNQDKYDTESDDDDDDDDSDKPDNDKPKRRAGLVSYESDHSHEE</sequence>
<dbReference type="PROSITE" id="PS51158">
    <property type="entry name" value="ALPHA_KINASE"/>
    <property type="match status" value="1"/>
</dbReference>
<evidence type="ECO:0000256" key="1">
    <source>
        <dbReference type="ARBA" id="ARBA00022527"/>
    </source>
</evidence>
<evidence type="ECO:0000256" key="2">
    <source>
        <dbReference type="ARBA" id="ARBA00022679"/>
    </source>
</evidence>
<dbReference type="EMBL" id="LR728264">
    <property type="protein sequence ID" value="VWP00214.1"/>
    <property type="molecule type" value="Genomic_DNA"/>
</dbReference>
<organism evidence="8">
    <name type="scientific">Ganoderma boninense</name>
    <dbReference type="NCBI Taxonomy" id="34458"/>
    <lineage>
        <taxon>Eukaryota</taxon>
        <taxon>Fungi</taxon>
        <taxon>Dikarya</taxon>
        <taxon>Basidiomycota</taxon>
        <taxon>Agaricomycotina</taxon>
        <taxon>Agaricomycetes</taxon>
        <taxon>Polyporales</taxon>
        <taxon>Polyporaceae</taxon>
        <taxon>Ganoderma</taxon>
    </lineage>
</organism>
<reference evidence="8" key="1">
    <citation type="submission" date="2019-10" db="EMBL/GenBank/DDBJ databases">
        <authorList>
            <person name="Nor Muhammad N."/>
        </authorList>
    </citation>
    <scope>NUCLEOTIDE SEQUENCE</scope>
</reference>
<keyword evidence="2" id="KW-0808">Transferase</keyword>
<accession>A0A5K1K3N4</accession>
<dbReference type="PANTHER" id="PTHR45992:SF2">
    <property type="entry name" value="EUKARYOTIC ELONGATION FACTOR 2 KINASE"/>
    <property type="match status" value="1"/>
</dbReference>
<dbReference type="GO" id="GO:1903013">
    <property type="term" value="P:response to differentiation-inducing factor 1"/>
    <property type="evidence" value="ECO:0007669"/>
    <property type="project" value="TreeGrafter"/>
</dbReference>
<dbReference type="GO" id="GO:0004674">
    <property type="term" value="F:protein serine/threonine kinase activity"/>
    <property type="evidence" value="ECO:0007669"/>
    <property type="project" value="UniProtKB-KW"/>
</dbReference>
<dbReference type="InterPro" id="IPR004166">
    <property type="entry name" value="a-kinase_dom"/>
</dbReference>
<dbReference type="CDD" id="cd04515">
    <property type="entry name" value="Alpha_kinase"/>
    <property type="match status" value="1"/>
</dbReference>
<proteinExistence type="predicted"/>
<keyword evidence="3" id="KW-0547">Nucleotide-binding</keyword>
<keyword evidence="1" id="KW-0723">Serine/threonine-protein kinase</keyword>
<feature type="compositionally biased region" description="Basic and acidic residues" evidence="6">
    <location>
        <begin position="552"/>
        <end position="565"/>
    </location>
</feature>
<dbReference type="PANTHER" id="PTHR45992">
    <property type="entry name" value="EUKARYOTIC ELONGATION FACTOR 2 KINASE-RELATED"/>
    <property type="match status" value="1"/>
</dbReference>
<dbReference type="SMART" id="SM00811">
    <property type="entry name" value="Alpha_kinase"/>
    <property type="match status" value="1"/>
</dbReference>
<dbReference type="InterPro" id="IPR051852">
    <property type="entry name" value="Alpha-type_PK"/>
</dbReference>
<dbReference type="GO" id="GO:0031037">
    <property type="term" value="P:myosin II filament disassembly"/>
    <property type="evidence" value="ECO:0007669"/>
    <property type="project" value="TreeGrafter"/>
</dbReference>
<evidence type="ECO:0000256" key="4">
    <source>
        <dbReference type="ARBA" id="ARBA00022777"/>
    </source>
</evidence>
<gene>
    <name evidence="8" type="primary">Q59SR6</name>
</gene>
<evidence type="ECO:0000256" key="5">
    <source>
        <dbReference type="ARBA" id="ARBA00022840"/>
    </source>
</evidence>
<evidence type="ECO:0000256" key="6">
    <source>
        <dbReference type="SAM" id="MobiDB-lite"/>
    </source>
</evidence>
<dbReference type="GO" id="GO:0005524">
    <property type="term" value="F:ATP binding"/>
    <property type="evidence" value="ECO:0007669"/>
    <property type="project" value="UniProtKB-KW"/>
</dbReference>
<name>A0A5K1K3N4_9APHY</name>
<keyword evidence="4" id="KW-0418">Kinase</keyword>
<dbReference type="Pfam" id="PF02816">
    <property type="entry name" value="Alpha_kinase"/>
    <property type="match status" value="1"/>
</dbReference>
<evidence type="ECO:0000313" key="8">
    <source>
        <dbReference type="EMBL" id="VWP00214.1"/>
    </source>
</evidence>
<feature type="region of interest" description="Disordered" evidence="6">
    <location>
        <begin position="552"/>
        <end position="601"/>
    </location>
</feature>
<protein>
    <submittedName>
        <fullName evidence="8">Increased rDNA silencing protein 4</fullName>
    </submittedName>
</protein>
<evidence type="ECO:0000259" key="7">
    <source>
        <dbReference type="PROSITE" id="PS51158"/>
    </source>
</evidence>
<evidence type="ECO:0000256" key="3">
    <source>
        <dbReference type="ARBA" id="ARBA00022741"/>
    </source>
</evidence>
<dbReference type="SUPFAM" id="SSF56112">
    <property type="entry name" value="Protein kinase-like (PK-like)"/>
    <property type="match status" value="1"/>
</dbReference>
<dbReference type="AlphaFoldDB" id="A0A5K1K3N4"/>
<feature type="domain" description="Alpha-type protein kinase" evidence="7">
    <location>
        <begin position="291"/>
        <end position="544"/>
    </location>
</feature>
<dbReference type="InterPro" id="IPR011009">
    <property type="entry name" value="Kinase-like_dom_sf"/>
</dbReference>
<dbReference type="Gene3D" id="3.20.200.10">
    <property type="entry name" value="MHCK/EF2 kinase"/>
    <property type="match status" value="1"/>
</dbReference>